<feature type="transmembrane region" description="Helical" evidence="2">
    <location>
        <begin position="196"/>
        <end position="221"/>
    </location>
</feature>
<name>A0A6I9RYN6_ELAGV</name>
<dbReference type="AlphaFoldDB" id="A0A6I9RYN6"/>
<dbReference type="PANTHER" id="PTHR34116">
    <property type="entry name" value="PLASMINOGEN ACTIVATOR INHIBITOR"/>
    <property type="match status" value="1"/>
</dbReference>
<evidence type="ECO:0000313" key="5">
    <source>
        <dbReference type="RefSeq" id="XP_029122516.1"/>
    </source>
</evidence>
<keyword evidence="3" id="KW-1185">Reference proteome</keyword>
<evidence type="ECO:0000313" key="3">
    <source>
        <dbReference type="Proteomes" id="UP000504607"/>
    </source>
</evidence>
<dbReference type="RefSeq" id="XP_010930495.1">
    <property type="nucleotide sequence ID" value="XM_010932193.3"/>
</dbReference>
<evidence type="ECO:0000256" key="1">
    <source>
        <dbReference type="SAM" id="MobiDB-lite"/>
    </source>
</evidence>
<keyword evidence="2" id="KW-0472">Membrane</keyword>
<gene>
    <name evidence="4 5" type="primary">LOC105051663</name>
</gene>
<dbReference type="RefSeq" id="XP_029122516.1">
    <property type="nucleotide sequence ID" value="XM_029266683.1"/>
</dbReference>
<feature type="transmembrane region" description="Helical" evidence="2">
    <location>
        <begin position="12"/>
        <end position="34"/>
    </location>
</feature>
<sequence length="394" mass="44242">MPLTRTAADAIGVVTISLVSLTAILGLVCIYRSLYFQLQIRRRGFAQLNYFNGPWITRILLILVAIWWGFGEIVRLTFLKEEGRPFSSQPWQKSVCKFYVLSNLGFAEPSMFFMLAFLLHAALQKRESDTLSQRWNRKTISYVLFSCLPIFIVQFVLILVGPMFNNEKNGKRTKMSKFFMCTYSLTNDSSVCTYPLLSTIVLGIFYALLISCVTCVGTRLLSLVINKGLRRRVYALMSSVILFLPFRVLLLGFSVLPRPGNLVYEAIVFLAFLMLLFCTMVGICMLVYFPVADSLALRDVGHIEIEGMPYDDYYYDGASLIANQSHQDTGRNSDASTKHGSISFRTMIKDESSQTEGIGDVRFFAHGSLYIGSPSGSPPLPGRPMDPLGEVPTN</sequence>
<dbReference type="InterPro" id="IPR016971">
    <property type="entry name" value="UCP031277"/>
</dbReference>
<keyword evidence="2" id="KW-0812">Transmembrane</keyword>
<organism evidence="3 4">
    <name type="scientific">Elaeis guineensis var. tenera</name>
    <name type="common">Oil palm</name>
    <dbReference type="NCBI Taxonomy" id="51953"/>
    <lineage>
        <taxon>Eukaryota</taxon>
        <taxon>Viridiplantae</taxon>
        <taxon>Streptophyta</taxon>
        <taxon>Embryophyta</taxon>
        <taxon>Tracheophyta</taxon>
        <taxon>Spermatophyta</taxon>
        <taxon>Magnoliopsida</taxon>
        <taxon>Liliopsida</taxon>
        <taxon>Arecaceae</taxon>
        <taxon>Arecoideae</taxon>
        <taxon>Cocoseae</taxon>
        <taxon>Elaeidinae</taxon>
        <taxon>Elaeis</taxon>
    </lineage>
</organism>
<reference evidence="4 5" key="1">
    <citation type="submission" date="2025-04" db="UniProtKB">
        <authorList>
            <consortium name="RefSeq"/>
        </authorList>
    </citation>
    <scope>IDENTIFICATION</scope>
</reference>
<keyword evidence="2" id="KW-1133">Transmembrane helix</keyword>
<dbReference type="OrthoDB" id="1869454at2759"/>
<proteinExistence type="predicted"/>
<feature type="transmembrane region" description="Helical" evidence="2">
    <location>
        <begin position="262"/>
        <end position="289"/>
    </location>
</feature>
<dbReference type="Proteomes" id="UP000504607">
    <property type="component" value="Chromosome 9"/>
</dbReference>
<feature type="transmembrane region" description="Helical" evidence="2">
    <location>
        <begin position="140"/>
        <end position="164"/>
    </location>
</feature>
<dbReference type="PIRSF" id="PIRSF031277">
    <property type="entry name" value="UCP031277"/>
    <property type="match status" value="1"/>
</dbReference>
<feature type="region of interest" description="Disordered" evidence="1">
    <location>
        <begin position="374"/>
        <end position="394"/>
    </location>
</feature>
<feature type="transmembrane region" description="Helical" evidence="2">
    <location>
        <begin position="55"/>
        <end position="78"/>
    </location>
</feature>
<accession>A0A6I9RYN6</accession>
<feature type="transmembrane region" description="Helical" evidence="2">
    <location>
        <begin position="233"/>
        <end position="256"/>
    </location>
</feature>
<evidence type="ECO:0000313" key="4">
    <source>
        <dbReference type="RefSeq" id="XP_010930495.1"/>
    </source>
</evidence>
<protein>
    <submittedName>
        <fullName evidence="4 5">Uncharacterized protein LOC105051663</fullName>
    </submittedName>
</protein>
<evidence type="ECO:0000256" key="2">
    <source>
        <dbReference type="SAM" id="Phobius"/>
    </source>
</evidence>
<feature type="transmembrane region" description="Helical" evidence="2">
    <location>
        <begin position="98"/>
        <end position="119"/>
    </location>
</feature>
<dbReference type="PANTHER" id="PTHR34116:SF10">
    <property type="entry name" value="OS04G0443700 PROTEIN"/>
    <property type="match status" value="1"/>
</dbReference>